<dbReference type="Proteomes" id="UP000481858">
    <property type="component" value="Unassembled WGS sequence"/>
</dbReference>
<comment type="caution">
    <text evidence="2">The sequence shown here is derived from an EMBL/GenBank/DDBJ whole genome shotgun (WGS) entry which is preliminary data.</text>
</comment>
<organism evidence="2 3">
    <name type="scientific">Xylaria multiplex</name>
    <dbReference type="NCBI Taxonomy" id="323545"/>
    <lineage>
        <taxon>Eukaryota</taxon>
        <taxon>Fungi</taxon>
        <taxon>Dikarya</taxon>
        <taxon>Ascomycota</taxon>
        <taxon>Pezizomycotina</taxon>
        <taxon>Sordariomycetes</taxon>
        <taxon>Xylariomycetidae</taxon>
        <taxon>Xylariales</taxon>
        <taxon>Xylariaceae</taxon>
        <taxon>Xylaria</taxon>
    </lineage>
</organism>
<keyword evidence="1" id="KW-0732">Signal</keyword>
<dbReference type="AlphaFoldDB" id="A0A7C8MKH7"/>
<sequence>MLNSFSKFVLFAGFVAKHVAAQDQEMTFDIFSSNDCGTDKSKVFTERHNVLRTVQTTPETERCGASTIDWADWPQANGEYTSFVDTSKIEDHCQLLFYTAAPIDDDGTDTSKCFIPYRSLNSNSGCASVSIPKRFGLVYCCGDGSCLPTLPSTRKRDVNDAKRTPILPRFNGVFNQRRDSQCTFDRTSDVTTQYLFPSKSSAAVNCPPGANFDCQVSGDYSTGTSISQSHTEGFSVGGSYGFFGIGASFGYDSSVTNEIGSSTSFSQSYTLSIPPGSSGYLIFTAKQLCGSGTFNGDGCDDALKVGEKKWCIPALVTGKNGTQPDGIWSILQTN</sequence>
<accession>A0A7C8MKH7</accession>
<protein>
    <recommendedName>
        <fullName evidence="4">Ubiquitin 3 binding protein But2 C-terminal domain-containing protein</fullName>
    </recommendedName>
</protein>
<dbReference type="SUPFAM" id="SSF56973">
    <property type="entry name" value="Aerolisin/ETX pore-forming domain"/>
    <property type="match status" value="1"/>
</dbReference>
<feature type="signal peptide" evidence="1">
    <location>
        <begin position="1"/>
        <end position="21"/>
    </location>
</feature>
<evidence type="ECO:0000313" key="3">
    <source>
        <dbReference type="Proteomes" id="UP000481858"/>
    </source>
</evidence>
<name>A0A7C8MKH7_9PEZI</name>
<evidence type="ECO:0008006" key="4">
    <source>
        <dbReference type="Google" id="ProtNLM"/>
    </source>
</evidence>
<dbReference type="InterPro" id="IPR045702">
    <property type="entry name" value="DUF6060"/>
</dbReference>
<dbReference type="Pfam" id="PF19535">
    <property type="entry name" value="DUF6060"/>
    <property type="match status" value="1"/>
</dbReference>
<evidence type="ECO:0000256" key="1">
    <source>
        <dbReference type="SAM" id="SignalP"/>
    </source>
</evidence>
<keyword evidence="3" id="KW-1185">Reference proteome</keyword>
<gene>
    <name evidence="2" type="ORF">GQX73_g8893</name>
</gene>
<dbReference type="OrthoDB" id="4995826at2759"/>
<dbReference type="InParanoid" id="A0A7C8MKH7"/>
<evidence type="ECO:0000313" key="2">
    <source>
        <dbReference type="EMBL" id="KAF2964668.1"/>
    </source>
</evidence>
<proteinExistence type="predicted"/>
<dbReference type="EMBL" id="WUBL01000141">
    <property type="protein sequence ID" value="KAF2964668.1"/>
    <property type="molecule type" value="Genomic_DNA"/>
</dbReference>
<feature type="chain" id="PRO_5028888277" description="Ubiquitin 3 binding protein But2 C-terminal domain-containing protein" evidence="1">
    <location>
        <begin position="22"/>
        <end position="334"/>
    </location>
</feature>
<reference evidence="2 3" key="1">
    <citation type="submission" date="2019-12" db="EMBL/GenBank/DDBJ databases">
        <title>Draft genome sequence of the ascomycete Xylaria multiplex DSM 110363.</title>
        <authorList>
            <person name="Buettner E."/>
            <person name="Kellner H."/>
        </authorList>
    </citation>
    <scope>NUCLEOTIDE SEQUENCE [LARGE SCALE GENOMIC DNA]</scope>
    <source>
        <strain evidence="2 3">DSM 110363</strain>
    </source>
</reference>